<keyword evidence="1" id="KW-0175">Coiled coil</keyword>
<protein>
    <submittedName>
        <fullName evidence="2">Uncharacterized protein</fullName>
    </submittedName>
</protein>
<proteinExistence type="predicted"/>
<accession>A0A6C0BP82</accession>
<evidence type="ECO:0000313" key="2">
    <source>
        <dbReference type="EMBL" id="QHS93581.1"/>
    </source>
</evidence>
<feature type="coiled-coil region" evidence="1">
    <location>
        <begin position="384"/>
        <end position="558"/>
    </location>
</feature>
<dbReference type="EMBL" id="MN739207">
    <property type="protein sequence ID" value="QHS93581.1"/>
    <property type="molecule type" value="Genomic_DNA"/>
</dbReference>
<organism evidence="2">
    <name type="scientific">viral metagenome</name>
    <dbReference type="NCBI Taxonomy" id="1070528"/>
    <lineage>
        <taxon>unclassified sequences</taxon>
        <taxon>metagenomes</taxon>
        <taxon>organismal metagenomes</taxon>
    </lineage>
</organism>
<reference evidence="2" key="1">
    <citation type="journal article" date="2020" name="Nature">
        <title>Giant virus diversity and host interactions through global metagenomics.</title>
        <authorList>
            <person name="Schulz F."/>
            <person name="Roux S."/>
            <person name="Paez-Espino D."/>
            <person name="Jungbluth S."/>
            <person name="Walsh D.A."/>
            <person name="Denef V.J."/>
            <person name="McMahon K.D."/>
            <person name="Konstantinidis K.T."/>
            <person name="Eloe-Fadrosh E.A."/>
            <person name="Kyrpides N.C."/>
            <person name="Woyke T."/>
        </authorList>
    </citation>
    <scope>NUCLEOTIDE SEQUENCE</scope>
    <source>
        <strain evidence="2">GVMAG-M-3300018080-19</strain>
    </source>
</reference>
<dbReference type="AlphaFoldDB" id="A0A6C0BP82"/>
<sequence length="914" mass="104021">MTAQVFEKLLESQRNVNSALMGVYSLRRLMESCTPIQVHDYIHKVYPVPDSALLYGIPIAEHPIFRRGSAVGGNDLYAMLRDQRPEDRALMMHMVERYKGKQFAETTSKWLDLGVALAPVIGGVGATLFGLATSTPYTAGMAQVELDKCRKAVEKSEEERSKFMAAIQDIFDISPGQKITIPQEEAAIKILTCAKGFIPDGGSAKEACQQLKDYQQLLGTHIKPPELLLELSNYIYRVLGNGYVDKVMKQVQNTTEITERKRLIDKETTKMMDLMALYIFAASTLGDEKDPSREEKKAAELIQKRLDPQTWKLFKDHVHTAAQEMKVNDPAYNSNLATMVWEIAGQMTEAGVQAFHKKQADIQDALSKRKSATDEAAAKFKDWQQKEQQKLQKQRVELTRVRRENNAKLQAAELQLTAAKEQTATIERQQKELREKFGEADHWRGQYQNLKTEGIQRLGNLQNQLEQTSQTLKNCAETNSRLRNERNEYKRQLEKAETKTRRDNRQLQQFAQTQKQLGQAQQQLQQAQANTRQVNQQLQQAQASETQQAQQISRLQDRLAREITREKECEKLAGVLGEHVDRAKELNLSILNSTKRKVSEAYESTEQAEAQLTKLLRDKWPGAVCTPAGVAWATNFLDALQNWGGRLDDDKLQADLYERLGYTTAFIQVFIFDNLRFVTYDVVTDFIEATADISVSLREQIEDWNREGLDLQSQLPYLQQLYPLAEQQYKQSNDDEVKQQLKNYWLKPVAEGKLSRKQQLDNGSAILQRLAQNINTATSLVQPIEQLETRTRDNLLQLRSLVLQQQNLGGAVGALNDLRDKWKDALDNYLTPLATSTGTLDFEQLNEAYKGLGGLYLIQDGLPGMIVPGETVSVATYQPVRRVTPVKQKEVPKPWQQMWQQLQEQPGMDVGWGQ</sequence>
<evidence type="ECO:0000256" key="1">
    <source>
        <dbReference type="SAM" id="Coils"/>
    </source>
</evidence>
<name>A0A6C0BP82_9ZZZZ</name>